<evidence type="ECO:0000256" key="1">
    <source>
        <dbReference type="SAM" id="Phobius"/>
    </source>
</evidence>
<protein>
    <recommendedName>
        <fullName evidence="4">NADH:quinone oxidoreductase/Mrp antiporter membrane subunit domain-containing protein</fullName>
    </recommendedName>
</protein>
<keyword evidence="1" id="KW-0472">Membrane</keyword>
<dbReference type="AlphaFoldDB" id="A0A9P7CAX1"/>
<evidence type="ECO:0008006" key="4">
    <source>
        <dbReference type="Google" id="ProtNLM"/>
    </source>
</evidence>
<organism evidence="2 3">
    <name type="scientific">Rhizopus delemar</name>
    <dbReference type="NCBI Taxonomy" id="936053"/>
    <lineage>
        <taxon>Eukaryota</taxon>
        <taxon>Fungi</taxon>
        <taxon>Fungi incertae sedis</taxon>
        <taxon>Mucoromycota</taxon>
        <taxon>Mucoromycotina</taxon>
        <taxon>Mucoromycetes</taxon>
        <taxon>Mucorales</taxon>
        <taxon>Mucorineae</taxon>
        <taxon>Rhizopodaceae</taxon>
        <taxon>Rhizopus</taxon>
    </lineage>
</organism>
<name>A0A9P7CAX1_9FUNG</name>
<dbReference type="InterPro" id="IPR003918">
    <property type="entry name" value="NADH_UbQ_OxRdtase"/>
</dbReference>
<dbReference type="GO" id="GO:0003954">
    <property type="term" value="F:NADH dehydrogenase activity"/>
    <property type="evidence" value="ECO:0007669"/>
    <property type="project" value="TreeGrafter"/>
</dbReference>
<evidence type="ECO:0000313" key="3">
    <source>
        <dbReference type="Proteomes" id="UP000740926"/>
    </source>
</evidence>
<dbReference type="PANTHER" id="PTHR43507">
    <property type="entry name" value="NADH-UBIQUINONE OXIDOREDUCTASE CHAIN 4"/>
    <property type="match status" value="1"/>
</dbReference>
<accession>A0A9P7CAX1</accession>
<evidence type="ECO:0000313" key="2">
    <source>
        <dbReference type="EMBL" id="KAG1543701.1"/>
    </source>
</evidence>
<reference evidence="2 3" key="1">
    <citation type="journal article" date="2020" name="Microb. Genom.">
        <title>Genetic diversity of clinical and environmental Mucorales isolates obtained from an investigation of mucormycosis cases among solid organ transplant recipients.</title>
        <authorList>
            <person name="Nguyen M.H."/>
            <person name="Kaul D."/>
            <person name="Muto C."/>
            <person name="Cheng S.J."/>
            <person name="Richter R.A."/>
            <person name="Bruno V.M."/>
            <person name="Liu G."/>
            <person name="Beyhan S."/>
            <person name="Sundermann A.J."/>
            <person name="Mounaud S."/>
            <person name="Pasculle A.W."/>
            <person name="Nierman W.C."/>
            <person name="Driscoll E."/>
            <person name="Cumbie R."/>
            <person name="Clancy C.J."/>
            <person name="Dupont C.L."/>
        </authorList>
    </citation>
    <scope>NUCLEOTIDE SEQUENCE [LARGE SCALE GENOMIC DNA]</scope>
    <source>
        <strain evidence="2 3">GL24</strain>
    </source>
</reference>
<dbReference type="Gene3D" id="1.20.5.2700">
    <property type="match status" value="1"/>
</dbReference>
<keyword evidence="1" id="KW-1133">Transmembrane helix</keyword>
<feature type="transmembrane region" description="Helical" evidence="1">
    <location>
        <begin position="6"/>
        <end position="22"/>
    </location>
</feature>
<dbReference type="GO" id="GO:0008137">
    <property type="term" value="F:NADH dehydrogenase (ubiquinone) activity"/>
    <property type="evidence" value="ECO:0007669"/>
    <property type="project" value="InterPro"/>
</dbReference>
<feature type="transmembrane region" description="Helical" evidence="1">
    <location>
        <begin position="103"/>
        <end position="130"/>
    </location>
</feature>
<keyword evidence="1" id="KW-0812">Transmembrane</keyword>
<feature type="transmembrane region" description="Helical" evidence="1">
    <location>
        <begin position="136"/>
        <end position="155"/>
    </location>
</feature>
<dbReference type="GO" id="GO:0015990">
    <property type="term" value="P:electron transport coupled proton transport"/>
    <property type="evidence" value="ECO:0007669"/>
    <property type="project" value="TreeGrafter"/>
</dbReference>
<sequence>MMLPPFWLTLAGFLLAALFYLWKPDLSGKARKTFAPLVSVLENKYGFDKLWIDGFAGGSVKLGKVSRWIDSNIVDGVVNLSARVVDVAAGVLRRTQSGFLYHYAFAMIIGLIALVLIWLPILGGALILAIRDAQTARWASLGVAVLTFVASLSLLSGYNAGIDGLQFVETHAWIPAYKIGYNLGVDGIAVALILLTTLVSVLALIGAWSAIDKRVNQYVAAFLILEGVTVGIFSATDAMLFYVFFEAMLIPISSCTPSLARC</sequence>
<feature type="transmembrane region" description="Helical" evidence="1">
    <location>
        <begin position="188"/>
        <end position="211"/>
    </location>
</feature>
<dbReference type="GO" id="GO:0042773">
    <property type="term" value="P:ATP synthesis coupled electron transport"/>
    <property type="evidence" value="ECO:0007669"/>
    <property type="project" value="InterPro"/>
</dbReference>
<dbReference type="PANTHER" id="PTHR43507:SF1">
    <property type="entry name" value="NADH-UBIQUINONE OXIDOREDUCTASE CHAIN 4"/>
    <property type="match status" value="1"/>
</dbReference>
<keyword evidence="3" id="KW-1185">Reference proteome</keyword>
<dbReference type="Proteomes" id="UP000740926">
    <property type="component" value="Unassembled WGS sequence"/>
</dbReference>
<dbReference type="EMBL" id="JAANIU010006100">
    <property type="protein sequence ID" value="KAG1543701.1"/>
    <property type="molecule type" value="Genomic_DNA"/>
</dbReference>
<comment type="caution">
    <text evidence="2">The sequence shown here is derived from an EMBL/GenBank/DDBJ whole genome shotgun (WGS) entry which is preliminary data.</text>
</comment>
<gene>
    <name evidence="2" type="ORF">G6F50_013952</name>
</gene>
<feature type="transmembrane region" description="Helical" evidence="1">
    <location>
        <begin position="217"/>
        <end position="245"/>
    </location>
</feature>
<proteinExistence type="predicted"/>
<dbReference type="GO" id="GO:0048039">
    <property type="term" value="F:ubiquinone binding"/>
    <property type="evidence" value="ECO:0007669"/>
    <property type="project" value="TreeGrafter"/>
</dbReference>